<dbReference type="EMBL" id="MU128911">
    <property type="protein sequence ID" value="KAF9520529.1"/>
    <property type="molecule type" value="Genomic_DNA"/>
</dbReference>
<evidence type="ECO:0000313" key="3">
    <source>
        <dbReference type="Proteomes" id="UP000886523"/>
    </source>
</evidence>
<organism evidence="2 3">
    <name type="scientific">Hydnum rufescens UP504</name>
    <dbReference type="NCBI Taxonomy" id="1448309"/>
    <lineage>
        <taxon>Eukaryota</taxon>
        <taxon>Fungi</taxon>
        <taxon>Dikarya</taxon>
        <taxon>Basidiomycota</taxon>
        <taxon>Agaricomycotina</taxon>
        <taxon>Agaricomycetes</taxon>
        <taxon>Cantharellales</taxon>
        <taxon>Hydnaceae</taxon>
        <taxon>Hydnum</taxon>
    </lineage>
</organism>
<feature type="compositionally biased region" description="Low complexity" evidence="1">
    <location>
        <begin position="8"/>
        <end position="21"/>
    </location>
</feature>
<reference evidence="2" key="1">
    <citation type="journal article" date="2020" name="Nat. Commun.">
        <title>Large-scale genome sequencing of mycorrhizal fungi provides insights into the early evolution of symbiotic traits.</title>
        <authorList>
            <person name="Miyauchi S."/>
            <person name="Kiss E."/>
            <person name="Kuo A."/>
            <person name="Drula E."/>
            <person name="Kohler A."/>
            <person name="Sanchez-Garcia M."/>
            <person name="Morin E."/>
            <person name="Andreopoulos B."/>
            <person name="Barry K.W."/>
            <person name="Bonito G."/>
            <person name="Buee M."/>
            <person name="Carver A."/>
            <person name="Chen C."/>
            <person name="Cichocki N."/>
            <person name="Clum A."/>
            <person name="Culley D."/>
            <person name="Crous P.W."/>
            <person name="Fauchery L."/>
            <person name="Girlanda M."/>
            <person name="Hayes R.D."/>
            <person name="Keri Z."/>
            <person name="LaButti K."/>
            <person name="Lipzen A."/>
            <person name="Lombard V."/>
            <person name="Magnuson J."/>
            <person name="Maillard F."/>
            <person name="Murat C."/>
            <person name="Nolan M."/>
            <person name="Ohm R.A."/>
            <person name="Pangilinan J."/>
            <person name="Pereira M.F."/>
            <person name="Perotto S."/>
            <person name="Peter M."/>
            <person name="Pfister S."/>
            <person name="Riley R."/>
            <person name="Sitrit Y."/>
            <person name="Stielow J.B."/>
            <person name="Szollosi G."/>
            <person name="Zifcakova L."/>
            <person name="Stursova M."/>
            <person name="Spatafora J.W."/>
            <person name="Tedersoo L."/>
            <person name="Vaario L.M."/>
            <person name="Yamada A."/>
            <person name="Yan M."/>
            <person name="Wang P."/>
            <person name="Xu J."/>
            <person name="Bruns T."/>
            <person name="Baldrian P."/>
            <person name="Vilgalys R."/>
            <person name="Dunand C."/>
            <person name="Henrissat B."/>
            <person name="Grigoriev I.V."/>
            <person name="Hibbett D."/>
            <person name="Nagy L.G."/>
            <person name="Martin F.M."/>
        </authorList>
    </citation>
    <scope>NUCLEOTIDE SEQUENCE</scope>
    <source>
        <strain evidence="2">UP504</strain>
    </source>
</reference>
<dbReference type="Proteomes" id="UP000886523">
    <property type="component" value="Unassembled WGS sequence"/>
</dbReference>
<feature type="region of interest" description="Disordered" evidence="1">
    <location>
        <begin position="1"/>
        <end position="54"/>
    </location>
</feature>
<sequence>MTPTLVMSPLSPLNPSASAHSFVPRASPRPRHVFPSSRPLRPFALGNHSQSTKPTKIIEVPKGFRNGFFVIDMTNEELARRA</sequence>
<evidence type="ECO:0000313" key="2">
    <source>
        <dbReference type="EMBL" id="KAF9520529.1"/>
    </source>
</evidence>
<comment type="caution">
    <text evidence="2">The sequence shown here is derived from an EMBL/GenBank/DDBJ whole genome shotgun (WGS) entry which is preliminary data.</text>
</comment>
<proteinExistence type="predicted"/>
<gene>
    <name evidence="2" type="ORF">BS47DRAFT_1335692</name>
</gene>
<evidence type="ECO:0000256" key="1">
    <source>
        <dbReference type="SAM" id="MobiDB-lite"/>
    </source>
</evidence>
<protein>
    <submittedName>
        <fullName evidence="2">Uncharacterized protein</fullName>
    </submittedName>
</protein>
<keyword evidence="3" id="KW-1185">Reference proteome</keyword>
<dbReference type="AlphaFoldDB" id="A0A9P6BAP1"/>
<dbReference type="OrthoDB" id="3255301at2759"/>
<accession>A0A9P6BAP1</accession>
<name>A0A9P6BAP1_9AGAM</name>